<dbReference type="Pfam" id="PF04433">
    <property type="entry name" value="SWIRM"/>
    <property type="match status" value="1"/>
</dbReference>
<keyword evidence="9" id="KW-1185">Reference proteome</keyword>
<comment type="cofactor">
    <cofactor evidence="5">
        <name>heme</name>
        <dbReference type="ChEBI" id="CHEBI:30413"/>
    </cofactor>
</comment>
<feature type="domain" description="SWIRM" evidence="7">
    <location>
        <begin position="54"/>
        <end position="153"/>
    </location>
</feature>
<dbReference type="GO" id="GO:0020037">
    <property type="term" value="F:heme binding"/>
    <property type="evidence" value="ECO:0007669"/>
    <property type="project" value="InterPro"/>
</dbReference>
<dbReference type="GO" id="GO:0005506">
    <property type="term" value="F:iron ion binding"/>
    <property type="evidence" value="ECO:0007669"/>
    <property type="project" value="InterPro"/>
</dbReference>
<dbReference type="InterPro" id="IPR002403">
    <property type="entry name" value="Cyt_P450_E_grp-IV"/>
</dbReference>
<organism evidence="8 9">
    <name type="scientific">Panicum miliaceum</name>
    <name type="common">Proso millet</name>
    <name type="synonym">Broomcorn millet</name>
    <dbReference type="NCBI Taxonomy" id="4540"/>
    <lineage>
        <taxon>Eukaryota</taxon>
        <taxon>Viridiplantae</taxon>
        <taxon>Streptophyta</taxon>
        <taxon>Embryophyta</taxon>
        <taxon>Tracheophyta</taxon>
        <taxon>Spermatophyta</taxon>
        <taxon>Magnoliopsida</taxon>
        <taxon>Liliopsida</taxon>
        <taxon>Poales</taxon>
        <taxon>Poaceae</taxon>
        <taxon>PACMAD clade</taxon>
        <taxon>Panicoideae</taxon>
        <taxon>Panicodae</taxon>
        <taxon>Paniceae</taxon>
        <taxon>Panicinae</taxon>
        <taxon>Panicum</taxon>
        <taxon>Panicum sect. Panicum</taxon>
    </lineage>
</organism>
<dbReference type="Proteomes" id="UP000275267">
    <property type="component" value="Unassembled WGS sequence"/>
</dbReference>
<dbReference type="PROSITE" id="PS00086">
    <property type="entry name" value="CYTOCHROME_P450"/>
    <property type="match status" value="1"/>
</dbReference>
<evidence type="ECO:0000313" key="9">
    <source>
        <dbReference type="Proteomes" id="UP000275267"/>
    </source>
</evidence>
<dbReference type="GO" id="GO:0004497">
    <property type="term" value="F:monooxygenase activity"/>
    <property type="evidence" value="ECO:0007669"/>
    <property type="project" value="InterPro"/>
</dbReference>
<sequence length="1351" mass="148396">MSRSPQRRPQRRAASSRPASYDESLLDAALQAYLGDAPSRRVRRLRRLSAEERQRETETEALIALSLGFPIDELLPEERPLLPAHIADAPNDYIVVRNHILASWRADPGAPLPRARILETVAASYDHLVAAAHGFLAREGHINFGVSAAFPAAPPPDAALQGPAAPGASVIVVGAGLAGLAAARQLLRFGLRVLVLEGRARPGGRVYTSRLGGDKAAVELGGSVITGIHANPLGVLARQLSIPLHKVRDRCPLYYPDGRTVETRLDRSIDLVFNTLLDHATRLREFLNEAAERISLGEGIEKIRRLYHVARTDDERMVLDWHLANLEFSNAGCLSELSLAHWDQDDPYEMGGDHCFLAGGNSRLIHALCDGVPVLYEKTVKQIEHGADGVSVTAEGGQVFQADMVLCTVPLGVLKSGSIVFDPELPEHKLGAVQRLGFGLLNKVAMVFPHIFWDEDIDTFGCLNKESSKRGEYFLFYSYHTVSGGAVLIALVAGEAALEFEKVDPVVALHRVLAILRAFVDRDGLCRLSPIPLDGHPYQLIPIAAYPNRAYGGSEGGFAIVEDDMTGFNKSKFPSDWPVSQDRSLSSTLPQLLRSNLSISILYPLLSHGIDYGGGLMGLLDGEILCGIYGPKGVTVPDPIQSVCTRWGSDPFCWGSYSHIRVGSSGADYDILAESVNDRLFFAGEATVRAYPATMHGALLSGLREASKIHRAAESIMNSDQKKYSLPKSLRPPNGALEDLFSEPDLAFGRFSFVFSSVTLDDPEAPGLARISLNKILLLQPKNHEPKEDEKVQDPAAEKIVLQTFHLYATVFREQADRLQNSSNDDKVSEYRRVLLLLELKPIAKQPCKTRSIFFLLPLTLHLVHIVSRLRLRHAPTRKAAYARLAAARSALLRNLHTLGLGQPDVYVTDRFAAHRLLVRGGAAGGAFSDRPPSIVPSAVLSRRRHYNINSAPYGPLWRAVRRNLTSEILHPSRLRRYGPTRRRALGGLVADLDRQRASGGVVLAVESLREAKFGLLAAMCFGGGVDAGLVRAMADAQDDLVQCFLGLRVFATLPAVTGLIYRNRWRKLVELWRQQEQTYLPLIDARRDRASRHGETPLYVDTLVDLRVSDEHAASAGTRRKRRRQQRRLTDGELVGLCSEFLGAGTEPAAAALQWIMANLVKRLDVQRALRKEIDAAVGADADEVGEEVLGRLEYLNAVIMVHPTVPMVLRQDHVMLDGRRLPADTAVHFPLARLARDKTVWADPREFRPERFLAGGEGEGEGVSLVAAAGSAGEIRMMPFGGGRRICPGMGVAVLHLGYFVANLVREFEWAEAEGDHAVDLRPHLGSFTVTNRPLRARLMRRREAMSCG</sequence>
<feature type="region of interest" description="Disordered" evidence="6">
    <location>
        <begin position="1"/>
        <end position="22"/>
    </location>
</feature>
<dbReference type="InterPro" id="IPR036388">
    <property type="entry name" value="WH-like_DNA-bd_sf"/>
</dbReference>
<proteinExistence type="inferred from homology"/>
<reference evidence="9" key="1">
    <citation type="journal article" date="2019" name="Nat. Commun.">
        <title>The genome of broomcorn millet.</title>
        <authorList>
            <person name="Zou C."/>
            <person name="Miki D."/>
            <person name="Li D."/>
            <person name="Tang Q."/>
            <person name="Xiao L."/>
            <person name="Rajput S."/>
            <person name="Deng P."/>
            <person name="Jia W."/>
            <person name="Huang R."/>
            <person name="Zhang M."/>
            <person name="Sun Y."/>
            <person name="Hu J."/>
            <person name="Fu X."/>
            <person name="Schnable P.S."/>
            <person name="Li F."/>
            <person name="Zhang H."/>
            <person name="Feng B."/>
            <person name="Zhu X."/>
            <person name="Liu R."/>
            <person name="Schnable J.C."/>
            <person name="Zhu J.-K."/>
            <person name="Zhang H."/>
        </authorList>
    </citation>
    <scope>NUCLEOTIDE SEQUENCE [LARGE SCALE GENOMIC DNA]</scope>
</reference>
<accession>A0A3L6PPJ0</accession>
<evidence type="ECO:0000313" key="8">
    <source>
        <dbReference type="EMBL" id="RLM61754.1"/>
    </source>
</evidence>
<dbReference type="InterPro" id="IPR009057">
    <property type="entry name" value="Homeodomain-like_sf"/>
</dbReference>
<protein>
    <recommendedName>
        <fullName evidence="7">SWIRM domain-containing protein</fullName>
    </recommendedName>
</protein>
<dbReference type="STRING" id="4540.A0A3L6PPJ0"/>
<dbReference type="SUPFAM" id="SSF54373">
    <property type="entry name" value="FAD-linked reductases, C-terminal domain"/>
    <property type="match status" value="2"/>
</dbReference>
<keyword evidence="2 5" id="KW-0479">Metal-binding</keyword>
<dbReference type="InterPro" id="IPR001128">
    <property type="entry name" value="Cyt_P450"/>
</dbReference>
<dbReference type="GO" id="GO:0050660">
    <property type="term" value="F:flavin adenine dinucleotide binding"/>
    <property type="evidence" value="ECO:0007669"/>
    <property type="project" value="UniProtKB-ARBA"/>
</dbReference>
<dbReference type="Gene3D" id="1.10.630.10">
    <property type="entry name" value="Cytochrome P450"/>
    <property type="match status" value="1"/>
</dbReference>
<dbReference type="SUPFAM" id="SSF51905">
    <property type="entry name" value="FAD/NAD(P)-binding domain"/>
    <property type="match status" value="1"/>
</dbReference>
<name>A0A3L6PPJ0_PANMI</name>
<dbReference type="InterPro" id="IPR007526">
    <property type="entry name" value="SWIRM"/>
</dbReference>
<dbReference type="InterPro" id="IPR036188">
    <property type="entry name" value="FAD/NAD-bd_sf"/>
</dbReference>
<dbReference type="OrthoDB" id="2219495at2759"/>
<dbReference type="InterPro" id="IPR050281">
    <property type="entry name" value="Flavin_monoamine_oxidase"/>
</dbReference>
<gene>
    <name evidence="8" type="ORF">C2845_PM14G02390</name>
</gene>
<evidence type="ECO:0000256" key="3">
    <source>
        <dbReference type="ARBA" id="ARBA00022853"/>
    </source>
</evidence>
<evidence type="ECO:0000256" key="4">
    <source>
        <dbReference type="ARBA" id="ARBA00023004"/>
    </source>
</evidence>
<dbReference type="SUPFAM" id="SSF46689">
    <property type="entry name" value="Homeodomain-like"/>
    <property type="match status" value="1"/>
</dbReference>
<dbReference type="Gene3D" id="3.50.50.60">
    <property type="entry name" value="FAD/NAD(P)-binding domain"/>
    <property type="match status" value="2"/>
</dbReference>
<comment type="similarity">
    <text evidence="1">Belongs to the flavin monoamine oxidase family.</text>
</comment>
<keyword evidence="3" id="KW-0156">Chromatin regulator</keyword>
<dbReference type="Gene3D" id="1.10.10.10">
    <property type="entry name" value="Winged helix-like DNA-binding domain superfamily/Winged helix DNA-binding domain"/>
    <property type="match status" value="1"/>
</dbReference>
<dbReference type="GO" id="GO:0016705">
    <property type="term" value="F:oxidoreductase activity, acting on paired donors, with incorporation or reduction of molecular oxygen"/>
    <property type="evidence" value="ECO:0007669"/>
    <property type="project" value="InterPro"/>
</dbReference>
<comment type="caution">
    <text evidence="8">The sequence shown here is derived from an EMBL/GenBank/DDBJ whole genome shotgun (WGS) entry which is preliminary data.</text>
</comment>
<dbReference type="Gene3D" id="3.90.660.10">
    <property type="match status" value="1"/>
</dbReference>
<dbReference type="Pfam" id="PF00067">
    <property type="entry name" value="p450"/>
    <property type="match status" value="1"/>
</dbReference>
<dbReference type="Pfam" id="PF01593">
    <property type="entry name" value="Amino_oxidase"/>
    <property type="match status" value="2"/>
</dbReference>
<dbReference type="PRINTS" id="PR00465">
    <property type="entry name" value="EP450IV"/>
</dbReference>
<dbReference type="PANTHER" id="PTHR10742:SF373">
    <property type="entry name" value="LYSINE-SPECIFIC HISTONE DEMETHYLASE 1 HOMOLOG 2"/>
    <property type="match status" value="1"/>
</dbReference>
<dbReference type="EMBL" id="PQIB02000016">
    <property type="protein sequence ID" value="RLM61754.1"/>
    <property type="molecule type" value="Genomic_DNA"/>
</dbReference>
<dbReference type="PROSITE" id="PS50934">
    <property type="entry name" value="SWIRM"/>
    <property type="match status" value="1"/>
</dbReference>
<dbReference type="GO" id="GO:0006325">
    <property type="term" value="P:chromatin organization"/>
    <property type="evidence" value="ECO:0007669"/>
    <property type="project" value="UniProtKB-KW"/>
</dbReference>
<feature type="compositionally biased region" description="Basic residues" evidence="6">
    <location>
        <begin position="1"/>
        <end position="11"/>
    </location>
</feature>
<keyword evidence="5" id="KW-0349">Heme</keyword>
<evidence type="ECO:0000259" key="7">
    <source>
        <dbReference type="PROSITE" id="PS50934"/>
    </source>
</evidence>
<dbReference type="SUPFAM" id="SSF48264">
    <property type="entry name" value="Cytochrome P450"/>
    <property type="match status" value="1"/>
</dbReference>
<dbReference type="InterPro" id="IPR036396">
    <property type="entry name" value="Cyt_P450_sf"/>
</dbReference>
<evidence type="ECO:0000256" key="5">
    <source>
        <dbReference type="PIRSR" id="PIRSR602403-1"/>
    </source>
</evidence>
<evidence type="ECO:0000256" key="1">
    <source>
        <dbReference type="ARBA" id="ARBA00005995"/>
    </source>
</evidence>
<feature type="binding site" description="axial binding residue" evidence="5">
    <location>
        <position position="1289"/>
    </location>
    <ligand>
        <name>heme</name>
        <dbReference type="ChEBI" id="CHEBI:30413"/>
    </ligand>
    <ligandPart>
        <name>Fe</name>
        <dbReference type="ChEBI" id="CHEBI:18248"/>
    </ligandPart>
</feature>
<keyword evidence="4 5" id="KW-0408">Iron</keyword>
<evidence type="ECO:0000256" key="6">
    <source>
        <dbReference type="SAM" id="MobiDB-lite"/>
    </source>
</evidence>
<dbReference type="InterPro" id="IPR002937">
    <property type="entry name" value="Amino_oxidase"/>
</dbReference>
<evidence type="ECO:0000256" key="2">
    <source>
        <dbReference type="ARBA" id="ARBA00022723"/>
    </source>
</evidence>
<dbReference type="InterPro" id="IPR017972">
    <property type="entry name" value="Cyt_P450_CS"/>
</dbReference>
<dbReference type="PANTHER" id="PTHR10742">
    <property type="entry name" value="FLAVIN MONOAMINE OXIDASE"/>
    <property type="match status" value="1"/>
</dbReference>